<name>A0A1R0GPY6_9FUNG</name>
<dbReference type="Proteomes" id="UP000187455">
    <property type="component" value="Unassembled WGS sequence"/>
</dbReference>
<dbReference type="OrthoDB" id="5536831at2759"/>
<dbReference type="AlphaFoldDB" id="A0A1R0GPY6"/>
<comment type="caution">
    <text evidence="2">The sequence shown here is derived from an EMBL/GenBank/DDBJ whole genome shotgun (WGS) entry which is preliminary data.</text>
</comment>
<evidence type="ECO:0000313" key="3">
    <source>
        <dbReference type="Proteomes" id="UP000187455"/>
    </source>
</evidence>
<evidence type="ECO:0000313" key="2">
    <source>
        <dbReference type="EMBL" id="OLY78961.1"/>
    </source>
</evidence>
<feature type="non-terminal residue" evidence="2">
    <location>
        <position position="1"/>
    </location>
</feature>
<reference evidence="2 3" key="1">
    <citation type="journal article" date="2016" name="Mol. Biol. Evol.">
        <title>Genome-Wide Survey of Gut Fungi (Harpellales) Reveals the First Horizontally Transferred Ubiquitin Gene from a Mosquito Host.</title>
        <authorList>
            <person name="Wang Y."/>
            <person name="White M.M."/>
            <person name="Kvist S."/>
            <person name="Moncalvo J.M."/>
        </authorList>
    </citation>
    <scope>NUCLEOTIDE SEQUENCE [LARGE SCALE GENOMIC DNA]</scope>
    <source>
        <strain evidence="2 3">ALG-7-W6</strain>
    </source>
</reference>
<accession>A0A1R0GPY6</accession>
<organism evidence="2 3">
    <name type="scientific">Smittium mucronatum</name>
    <dbReference type="NCBI Taxonomy" id="133383"/>
    <lineage>
        <taxon>Eukaryota</taxon>
        <taxon>Fungi</taxon>
        <taxon>Fungi incertae sedis</taxon>
        <taxon>Zoopagomycota</taxon>
        <taxon>Kickxellomycotina</taxon>
        <taxon>Harpellomycetes</taxon>
        <taxon>Harpellales</taxon>
        <taxon>Legeriomycetaceae</taxon>
        <taxon>Smittium</taxon>
    </lineage>
</organism>
<gene>
    <name evidence="2" type="ORF">AYI68_g6979</name>
</gene>
<feature type="region of interest" description="Disordered" evidence="1">
    <location>
        <begin position="43"/>
        <end position="65"/>
    </location>
</feature>
<proteinExistence type="predicted"/>
<protein>
    <submittedName>
        <fullName evidence="2">Uncharacterized protein</fullName>
    </submittedName>
</protein>
<dbReference type="EMBL" id="LSSL01005200">
    <property type="protein sequence ID" value="OLY78961.1"/>
    <property type="molecule type" value="Genomic_DNA"/>
</dbReference>
<sequence>HPVSLDTVLPFYNEPVRLVINTTSPGNCYIYSSPLLLFNQPYSTGAVPPPRPPPRRISVPSASNDKGFKSLGLKIGSADKRPESTCPSNIESLFPIVEIPESGSMFNFDHEVVQKMNSLAKTSVLQMYGCL</sequence>
<keyword evidence="3" id="KW-1185">Reference proteome</keyword>
<evidence type="ECO:0000256" key="1">
    <source>
        <dbReference type="SAM" id="MobiDB-lite"/>
    </source>
</evidence>